<dbReference type="EMBL" id="JANX01000397">
    <property type="protein sequence ID" value="KGM31981.1"/>
    <property type="molecule type" value="Genomic_DNA"/>
</dbReference>
<dbReference type="GO" id="GO:0051015">
    <property type="term" value="F:actin filament binding"/>
    <property type="evidence" value="ECO:0007669"/>
    <property type="project" value="TreeGrafter"/>
</dbReference>
<comment type="similarity">
    <text evidence="1">Belongs to the aldolase class II family.</text>
</comment>
<dbReference type="GO" id="GO:0005856">
    <property type="term" value="C:cytoskeleton"/>
    <property type="evidence" value="ECO:0007669"/>
    <property type="project" value="TreeGrafter"/>
</dbReference>
<dbReference type="InterPro" id="IPR001303">
    <property type="entry name" value="Aldolase_II/adducin_N"/>
</dbReference>
<dbReference type="PANTHER" id="PTHR10672">
    <property type="entry name" value="ADDUCIN"/>
    <property type="match status" value="1"/>
</dbReference>
<evidence type="ECO:0000256" key="1">
    <source>
        <dbReference type="ARBA" id="ARBA00037961"/>
    </source>
</evidence>
<dbReference type="SMART" id="SM01007">
    <property type="entry name" value="Aldolase_II"/>
    <property type="match status" value="1"/>
</dbReference>
<dbReference type="PANTHER" id="PTHR10672:SF3">
    <property type="entry name" value="PROTEIN HU-LI TAI SHAO"/>
    <property type="match status" value="1"/>
</dbReference>
<dbReference type="InterPro" id="IPR036409">
    <property type="entry name" value="Aldolase_II/adducin_N_sf"/>
</dbReference>
<evidence type="ECO:0000259" key="2">
    <source>
        <dbReference type="SMART" id="SM01007"/>
    </source>
</evidence>
<dbReference type="Gene3D" id="3.40.225.10">
    <property type="entry name" value="Class II aldolase/adducin N-terminal domain"/>
    <property type="match status" value="1"/>
</dbReference>
<dbReference type="NCBIfam" id="NF004855">
    <property type="entry name" value="PRK06208.1"/>
    <property type="match status" value="1"/>
</dbReference>
<evidence type="ECO:0000313" key="3">
    <source>
        <dbReference type="EMBL" id="KGM31981.1"/>
    </source>
</evidence>
<dbReference type="FunFam" id="3.40.225.10:FF:000009">
    <property type="entry name" value="Class II aldolase/adducin N-terminal"/>
    <property type="match status" value="1"/>
</dbReference>
<dbReference type="InterPro" id="IPR051017">
    <property type="entry name" value="Aldolase-II_Adducin_sf"/>
</dbReference>
<proteinExistence type="inferred from homology"/>
<dbReference type="SUPFAM" id="SSF53639">
    <property type="entry name" value="AraD/HMP-PK domain-like"/>
    <property type="match status" value="1"/>
</dbReference>
<organism evidence="3 4">
    <name type="scientific">Inquilinus limosus MP06</name>
    <dbReference type="NCBI Taxonomy" id="1398085"/>
    <lineage>
        <taxon>Bacteria</taxon>
        <taxon>Pseudomonadati</taxon>
        <taxon>Pseudomonadota</taxon>
        <taxon>Alphaproteobacteria</taxon>
        <taxon>Rhodospirillales</taxon>
        <taxon>Rhodospirillaceae</taxon>
        <taxon>Inquilinus</taxon>
    </lineage>
</organism>
<comment type="caution">
    <text evidence="3">The sequence shown here is derived from an EMBL/GenBank/DDBJ whole genome shotgun (WGS) entry which is preliminary data.</text>
</comment>
<accession>A0A0A0CZT3</accession>
<evidence type="ECO:0000313" key="4">
    <source>
        <dbReference type="Proteomes" id="UP000029995"/>
    </source>
</evidence>
<protein>
    <recommendedName>
        <fullName evidence="2">Class II aldolase/adducin N-terminal domain-containing protein</fullName>
    </recommendedName>
</protein>
<dbReference type="AlphaFoldDB" id="A0A0A0CZT3"/>
<dbReference type="OrthoDB" id="5291399at2"/>
<dbReference type="Pfam" id="PF00596">
    <property type="entry name" value="Aldolase_II"/>
    <property type="match status" value="1"/>
</dbReference>
<gene>
    <name evidence="3" type="ORF">P409_24050</name>
</gene>
<sequence>MSQATVATRARDFFTLPQHSSLEAERLHRKQRLAAAFRIFARRGFDQGLAGHITARDPELTDHFWVNPLGKHFGQIRVSDLQLVNEHGEIVAGDQPINEAAFVIHAAIHKARPDVIAAAHTHSTYGKAWSTLGRLLDPITQDSCTFYGDHGLYGEFHGVVLEAEEGQRIVGALGDRKAVILQNHGFLTAGPSVEAAAWWYIAMDNAAHAQLLAEAAGTPIVLDHDTAKFTYDRIGGPTGGALSFKPLWDWIVVAEPDLLD</sequence>
<reference evidence="3 4" key="1">
    <citation type="submission" date="2014-01" db="EMBL/GenBank/DDBJ databases">
        <title>Genome sequence determination for a cystic fibrosis isolate, Inquilinus limosus.</title>
        <authorList>
            <person name="Pino M."/>
            <person name="Di Conza J."/>
            <person name="Gutkind G."/>
        </authorList>
    </citation>
    <scope>NUCLEOTIDE SEQUENCE [LARGE SCALE GENOMIC DNA]</scope>
    <source>
        <strain evidence="3 4">MP06</strain>
    </source>
</reference>
<name>A0A0A0CZT3_9PROT</name>
<dbReference type="Proteomes" id="UP000029995">
    <property type="component" value="Unassembled WGS sequence"/>
</dbReference>
<feature type="domain" description="Class II aldolase/adducin N-terminal" evidence="2">
    <location>
        <begin position="31"/>
        <end position="211"/>
    </location>
</feature>
<dbReference type="RefSeq" id="WP_034844619.1">
    <property type="nucleotide sequence ID" value="NZ_JANX01000397.1"/>
</dbReference>